<evidence type="ECO:0000256" key="1">
    <source>
        <dbReference type="SAM" id="Phobius"/>
    </source>
</evidence>
<dbReference type="AlphaFoldDB" id="A0A6G0XY55"/>
<sequence length="289" mass="31872">MSLYSPAVRHDAIPPRDYPPAWSVVKTVQGFVTLNVAAAAWHAFLAETRLMDLQPIASAVAILPILFLSGYFYVSSIVLGRTPALSSRYSPASVSAECMKLVVSSGPIAALGPMWLHPSSPASQVQVLPPIFVAHWWSFAAYYVLPYFVGLHFIFLDTNPLFQSFGCKFPIPNRWPTFTIPELVILVVLLVAVAAIFPYYATLVAAFPSRWPVLGLFYAISILALVLCAYLWRKTHNVHFHHYLMGAVLLPLTAFPTPTCAVLQAICLGIYTEGIATWGMDPIFVKTKD</sequence>
<evidence type="ECO:0000313" key="2">
    <source>
        <dbReference type="EMBL" id="KAF0745688.1"/>
    </source>
</evidence>
<dbReference type="VEuPathDB" id="FungiDB:AeMF1_001380"/>
<protein>
    <submittedName>
        <fullName evidence="2">Uncharacterized protein</fullName>
    </submittedName>
</protein>
<gene>
    <name evidence="2" type="ORF">Ae201684_000139</name>
</gene>
<accession>A0A6G0XY55</accession>
<keyword evidence="3" id="KW-1185">Reference proteome</keyword>
<feature type="transmembrane region" description="Helical" evidence="1">
    <location>
        <begin position="213"/>
        <end position="232"/>
    </location>
</feature>
<feature type="transmembrane region" description="Helical" evidence="1">
    <location>
        <begin position="136"/>
        <end position="156"/>
    </location>
</feature>
<keyword evidence="1" id="KW-1133">Transmembrane helix</keyword>
<organism evidence="2 3">
    <name type="scientific">Aphanomyces euteiches</name>
    <dbReference type="NCBI Taxonomy" id="100861"/>
    <lineage>
        <taxon>Eukaryota</taxon>
        <taxon>Sar</taxon>
        <taxon>Stramenopiles</taxon>
        <taxon>Oomycota</taxon>
        <taxon>Saprolegniomycetes</taxon>
        <taxon>Saprolegniales</taxon>
        <taxon>Verrucalvaceae</taxon>
        <taxon>Aphanomyces</taxon>
    </lineage>
</organism>
<dbReference type="Proteomes" id="UP000481153">
    <property type="component" value="Unassembled WGS sequence"/>
</dbReference>
<keyword evidence="1" id="KW-0472">Membrane</keyword>
<feature type="transmembrane region" description="Helical" evidence="1">
    <location>
        <begin position="244"/>
        <end position="271"/>
    </location>
</feature>
<proteinExistence type="predicted"/>
<name>A0A6G0XY55_9STRA</name>
<comment type="caution">
    <text evidence="2">The sequence shown here is derived from an EMBL/GenBank/DDBJ whole genome shotgun (WGS) entry which is preliminary data.</text>
</comment>
<reference evidence="2 3" key="1">
    <citation type="submission" date="2019-07" db="EMBL/GenBank/DDBJ databases">
        <title>Genomics analysis of Aphanomyces spp. identifies a new class of oomycete effector associated with host adaptation.</title>
        <authorList>
            <person name="Gaulin E."/>
        </authorList>
    </citation>
    <scope>NUCLEOTIDE SEQUENCE [LARGE SCALE GENOMIC DNA]</scope>
    <source>
        <strain evidence="2 3">ATCC 201684</strain>
    </source>
</reference>
<dbReference type="EMBL" id="VJMJ01000001">
    <property type="protein sequence ID" value="KAF0745688.1"/>
    <property type="molecule type" value="Genomic_DNA"/>
</dbReference>
<feature type="transmembrane region" description="Helical" evidence="1">
    <location>
        <begin position="177"/>
        <end position="201"/>
    </location>
</feature>
<feature type="transmembrane region" description="Helical" evidence="1">
    <location>
        <begin position="21"/>
        <end position="44"/>
    </location>
</feature>
<keyword evidence="1" id="KW-0812">Transmembrane</keyword>
<evidence type="ECO:0000313" key="3">
    <source>
        <dbReference type="Proteomes" id="UP000481153"/>
    </source>
</evidence>
<feature type="transmembrane region" description="Helical" evidence="1">
    <location>
        <begin position="98"/>
        <end position="116"/>
    </location>
</feature>
<feature type="transmembrane region" description="Helical" evidence="1">
    <location>
        <begin position="56"/>
        <end position="78"/>
    </location>
</feature>